<organism evidence="1 2">
    <name type="scientific">Prauserella cavernicola</name>
    <dbReference type="NCBI Taxonomy" id="2800127"/>
    <lineage>
        <taxon>Bacteria</taxon>
        <taxon>Bacillati</taxon>
        <taxon>Actinomycetota</taxon>
        <taxon>Actinomycetes</taxon>
        <taxon>Pseudonocardiales</taxon>
        <taxon>Pseudonocardiaceae</taxon>
        <taxon>Prauserella</taxon>
    </lineage>
</organism>
<protein>
    <submittedName>
        <fullName evidence="1">Class I SAM-dependent methyltransferase</fullName>
    </submittedName>
</protein>
<reference evidence="1" key="1">
    <citation type="submission" date="2020-12" db="EMBL/GenBank/DDBJ databases">
        <title>Prauserella sp. ASG 168, a novel actinomycete isolated from cave rock.</title>
        <authorList>
            <person name="Suriyachadkun C."/>
        </authorList>
    </citation>
    <scope>NUCLEOTIDE SEQUENCE</scope>
    <source>
        <strain evidence="1">ASG 168</strain>
    </source>
</reference>
<keyword evidence="1" id="KW-0808">Transferase</keyword>
<gene>
    <name evidence="1" type="ORF">JHE00_01220</name>
</gene>
<dbReference type="Gene3D" id="3.40.50.150">
    <property type="entry name" value="Vaccinia Virus protein VP39"/>
    <property type="match status" value="1"/>
</dbReference>
<name>A0A934QN49_9PSEU</name>
<dbReference type="SUPFAM" id="SSF53335">
    <property type="entry name" value="S-adenosyl-L-methionine-dependent methyltransferases"/>
    <property type="match status" value="1"/>
</dbReference>
<evidence type="ECO:0000313" key="2">
    <source>
        <dbReference type="Proteomes" id="UP000635245"/>
    </source>
</evidence>
<dbReference type="RefSeq" id="WP_200313856.1">
    <property type="nucleotide sequence ID" value="NZ_JAENJH010000001.1"/>
</dbReference>
<evidence type="ECO:0000313" key="1">
    <source>
        <dbReference type="EMBL" id="MBK1782927.1"/>
    </source>
</evidence>
<dbReference type="Pfam" id="PF13489">
    <property type="entry name" value="Methyltransf_23"/>
    <property type="match status" value="1"/>
</dbReference>
<dbReference type="CDD" id="cd02440">
    <property type="entry name" value="AdoMet_MTases"/>
    <property type="match status" value="1"/>
</dbReference>
<sequence length="266" mass="29652">MANRRLPHENGGPSMNNKLQIRLPEHPERIDQDSEYCSVLLDGTWHDIRFHDYDRIFSIPGLYEQLFHDVLDCRSPDVVGKLLKEQIQADDVDASSLRVLDLGAGNGLVGEQLRTVGAQHLVGVDILTEASDAALRDRPEVYDEYRVLDFTALSEQDTAALARHEFNTLSCVAALGYGDIPPAAFRSAFNLVGDGGWIAFTIKDRFLGDEDTSGFARLIRRCQEAGVLEVRSSERYRHRLDIKGDPLYYVAIVGVKKADIPSGLEP</sequence>
<comment type="caution">
    <text evidence="1">The sequence shown here is derived from an EMBL/GenBank/DDBJ whole genome shotgun (WGS) entry which is preliminary data.</text>
</comment>
<dbReference type="InterPro" id="IPR029063">
    <property type="entry name" value="SAM-dependent_MTases_sf"/>
</dbReference>
<proteinExistence type="predicted"/>
<dbReference type="EMBL" id="JAENJH010000001">
    <property type="protein sequence ID" value="MBK1782927.1"/>
    <property type="molecule type" value="Genomic_DNA"/>
</dbReference>
<dbReference type="AlphaFoldDB" id="A0A934QN49"/>
<dbReference type="GO" id="GO:0032259">
    <property type="term" value="P:methylation"/>
    <property type="evidence" value="ECO:0007669"/>
    <property type="project" value="UniProtKB-KW"/>
</dbReference>
<accession>A0A934QN49</accession>
<keyword evidence="1" id="KW-0489">Methyltransferase</keyword>
<dbReference type="GO" id="GO:0008168">
    <property type="term" value="F:methyltransferase activity"/>
    <property type="evidence" value="ECO:0007669"/>
    <property type="project" value="UniProtKB-KW"/>
</dbReference>
<dbReference type="Proteomes" id="UP000635245">
    <property type="component" value="Unassembled WGS sequence"/>
</dbReference>
<keyword evidence="2" id="KW-1185">Reference proteome</keyword>